<dbReference type="SUPFAM" id="SSF103642">
    <property type="entry name" value="Sec-C motif"/>
    <property type="match status" value="1"/>
</dbReference>
<dbReference type="Proteomes" id="UP001300012">
    <property type="component" value="Unassembled WGS sequence"/>
</dbReference>
<evidence type="ECO:0000313" key="2">
    <source>
        <dbReference type="Proteomes" id="UP001300012"/>
    </source>
</evidence>
<dbReference type="Gene3D" id="3.10.450.50">
    <property type="match status" value="1"/>
</dbReference>
<dbReference type="PANTHER" id="PTHR33747">
    <property type="entry name" value="UPF0225 PROTEIN SCO1677"/>
    <property type="match status" value="1"/>
</dbReference>
<dbReference type="Pfam" id="PF02810">
    <property type="entry name" value="SEC-C"/>
    <property type="match status" value="1"/>
</dbReference>
<dbReference type="PANTHER" id="PTHR33747:SF1">
    <property type="entry name" value="ADENYLATE CYCLASE-ASSOCIATED CAP C-TERMINAL DOMAIN-CONTAINING PROTEIN"/>
    <property type="match status" value="1"/>
</dbReference>
<organism evidence="1 2">
    <name type="scientific">Paenibacillus radicis</name>
    <name type="common">ex Xue et al. 2023</name>
    <dbReference type="NCBI Taxonomy" id="2972489"/>
    <lineage>
        <taxon>Bacteria</taxon>
        <taxon>Bacillati</taxon>
        <taxon>Bacillota</taxon>
        <taxon>Bacilli</taxon>
        <taxon>Bacillales</taxon>
        <taxon>Paenibacillaceae</taxon>
        <taxon>Paenibacillus</taxon>
    </lineage>
</organism>
<accession>A0ABT1YQX5</accession>
<dbReference type="EMBL" id="JANQBD010000029">
    <property type="protein sequence ID" value="MCR8635566.1"/>
    <property type="molecule type" value="Genomic_DNA"/>
</dbReference>
<dbReference type="InterPro" id="IPR004027">
    <property type="entry name" value="SEC_C_motif"/>
</dbReference>
<reference evidence="1 2" key="1">
    <citation type="submission" date="2022-08" db="EMBL/GenBank/DDBJ databases">
        <title>Paenibacillus endoradicis sp. nov., Paenibacillus radicibacter sp. nov and Paenibacillus pararadicis sp. nov., three cold-adapted plant growth-promoting bacteria isolated from root of Larix gmelinii in Great Khingan.</title>
        <authorList>
            <person name="Xue H."/>
        </authorList>
    </citation>
    <scope>NUCLEOTIDE SEQUENCE [LARGE SCALE GENOMIC DNA]</scope>
    <source>
        <strain evidence="1 2">N5-1-1-5</strain>
    </source>
</reference>
<evidence type="ECO:0000313" key="1">
    <source>
        <dbReference type="EMBL" id="MCR8635566.1"/>
    </source>
</evidence>
<comment type="caution">
    <text evidence="1">The sequence shown here is derived from an EMBL/GenBank/DDBJ whole genome shotgun (WGS) entry which is preliminary data.</text>
</comment>
<protein>
    <submittedName>
        <fullName evidence="1">SEC-C metal-binding domain-containing protein</fullName>
    </submittedName>
</protein>
<sequence>MDKPLSKKNEKALLTALARAKEAGRQMEIKEEEKRWVPISVPAALGDCLTGLTKSDLSDIRTNLGVYGASSLKKQELITVLEQQFPIMLPHLLNKIDDTRYKIIKQIASGGGHAFLPLETNQLNYFKARGMIFSGTHNGKKTLVMPQEVLQCFSKMDTNSFRETVRRNTEWVRLSQGILFYYGFMDFEQLWSMVTSHAGTNEMQSDYLPVLEEASRFYKDIQFRTEGVSNSRVLNVGELKDEHQARPDLSFYPFTKAQLIAAGEPDFVDSTRIYQAFVSFIMDYYPIDRDKADSLVKDCVYAVQNGEAPGNLLQMFQYQLVIDNMELIKGFMDHIVKLSNSTKQWFLKGYSPDDLSSSRNTPIIVQPAPHKAEVIDIVTRNKVGRNDPCPCGSGKKFKKCCGQ</sequence>
<proteinExistence type="predicted"/>
<keyword evidence="2" id="KW-1185">Reference proteome</keyword>
<dbReference type="RefSeq" id="WP_258217114.1">
    <property type="nucleotide sequence ID" value="NZ_JANQBD010000029.1"/>
</dbReference>
<name>A0ABT1YQX5_9BACL</name>
<gene>
    <name evidence="1" type="ORF">NV381_30615</name>
</gene>